<evidence type="ECO:0000256" key="1">
    <source>
        <dbReference type="SAM" id="MobiDB-lite"/>
    </source>
</evidence>
<reference evidence="2" key="1">
    <citation type="submission" date="2022-07" db="EMBL/GenBank/DDBJ databases">
        <title>Draft genome sequence of Zalerion maritima ATCC 34329, a (micro)plastics degrading marine fungus.</title>
        <authorList>
            <person name="Paco A."/>
            <person name="Goncalves M.F.M."/>
            <person name="Rocha-Santos T.A.P."/>
            <person name="Alves A."/>
        </authorList>
    </citation>
    <scope>NUCLEOTIDE SEQUENCE</scope>
    <source>
        <strain evidence="2">ATCC 34329</strain>
    </source>
</reference>
<dbReference type="AlphaFoldDB" id="A0AAD5RGR1"/>
<feature type="region of interest" description="Disordered" evidence="1">
    <location>
        <begin position="130"/>
        <end position="155"/>
    </location>
</feature>
<dbReference type="PANTHER" id="PTHR38115:SF1">
    <property type="entry name" value="LIPOCALIN-LIKE DOMAIN-CONTAINING PROTEIN"/>
    <property type="match status" value="1"/>
</dbReference>
<comment type="caution">
    <text evidence="2">The sequence shown here is derived from an EMBL/GenBank/DDBJ whole genome shotgun (WGS) entry which is preliminary data.</text>
</comment>
<gene>
    <name evidence="2" type="ORF">MKZ38_010136</name>
</gene>
<keyword evidence="3" id="KW-1185">Reference proteome</keyword>
<sequence>MAAPQTKTLKDLSGNWSQNKSLSDSPEPCLSLQGISWMLRKAVSMASISLSVKQYTAPASAPADPSFPQNQKVTHVDIEQVAAGLSGTTELRCLDNEFRPHEDWLFGKVKGRSSWIATRDIVKETGDGWLASGEGEDGKGEWLEGDDEKSGPEGEKHMLSHVESVDNGWTATQIWGFMMVDGKRMYARKIVAKKGSQRVAIRLVYDFVGE</sequence>
<organism evidence="2 3">
    <name type="scientific">Zalerion maritima</name>
    <dbReference type="NCBI Taxonomy" id="339359"/>
    <lineage>
        <taxon>Eukaryota</taxon>
        <taxon>Fungi</taxon>
        <taxon>Dikarya</taxon>
        <taxon>Ascomycota</taxon>
        <taxon>Pezizomycotina</taxon>
        <taxon>Sordariomycetes</taxon>
        <taxon>Lulworthiomycetidae</taxon>
        <taxon>Lulworthiales</taxon>
        <taxon>Lulworthiaceae</taxon>
        <taxon>Zalerion</taxon>
    </lineage>
</organism>
<dbReference type="EMBL" id="JAKWBI020000865">
    <property type="protein sequence ID" value="KAJ2892200.1"/>
    <property type="molecule type" value="Genomic_DNA"/>
</dbReference>
<proteinExistence type="predicted"/>
<accession>A0AAD5RGR1</accession>
<evidence type="ECO:0000313" key="3">
    <source>
        <dbReference type="Proteomes" id="UP001201980"/>
    </source>
</evidence>
<dbReference type="Proteomes" id="UP001201980">
    <property type="component" value="Unassembled WGS sequence"/>
</dbReference>
<name>A0AAD5RGR1_9PEZI</name>
<feature type="compositionally biased region" description="Basic and acidic residues" evidence="1">
    <location>
        <begin position="136"/>
        <end position="155"/>
    </location>
</feature>
<evidence type="ECO:0000313" key="2">
    <source>
        <dbReference type="EMBL" id="KAJ2892200.1"/>
    </source>
</evidence>
<dbReference type="PANTHER" id="PTHR38115">
    <property type="entry name" value="LIPOCALIN-LIKE DOMAIN-CONTAINING PROTEIN"/>
    <property type="match status" value="1"/>
</dbReference>
<dbReference type="InterPro" id="IPR053037">
    <property type="entry name" value="Pericyclase_pydY-like"/>
</dbReference>
<feature type="compositionally biased region" description="Polar residues" evidence="1">
    <location>
        <begin position="14"/>
        <end position="24"/>
    </location>
</feature>
<feature type="region of interest" description="Disordered" evidence="1">
    <location>
        <begin position="1"/>
        <end position="27"/>
    </location>
</feature>
<protein>
    <submittedName>
        <fullName evidence="2">Uncharacterized protein</fullName>
    </submittedName>
</protein>